<dbReference type="AlphaFoldDB" id="A0A845DPW3"/>
<name>A0A845DPW3_9BACI</name>
<dbReference type="EMBL" id="WMET01000001">
    <property type="protein sequence ID" value="MYL18595.1"/>
    <property type="molecule type" value="Genomic_DNA"/>
</dbReference>
<dbReference type="SUPFAM" id="SSF52218">
    <property type="entry name" value="Flavoproteins"/>
    <property type="match status" value="1"/>
</dbReference>
<evidence type="ECO:0000256" key="1">
    <source>
        <dbReference type="ARBA" id="ARBA00009428"/>
    </source>
</evidence>
<dbReference type="Gene3D" id="3.40.50.360">
    <property type="match status" value="1"/>
</dbReference>
<feature type="domain" description="NADPH-dependent FMN reductase-like" evidence="2">
    <location>
        <begin position="1"/>
        <end position="136"/>
    </location>
</feature>
<dbReference type="GO" id="GO:0016491">
    <property type="term" value="F:oxidoreductase activity"/>
    <property type="evidence" value="ECO:0007669"/>
    <property type="project" value="InterPro"/>
</dbReference>
<evidence type="ECO:0000259" key="2">
    <source>
        <dbReference type="Pfam" id="PF03358"/>
    </source>
</evidence>
<dbReference type="InterPro" id="IPR050712">
    <property type="entry name" value="NAD(P)H-dep_reductase"/>
</dbReference>
<dbReference type="GO" id="GO:0010181">
    <property type="term" value="F:FMN binding"/>
    <property type="evidence" value="ECO:0007669"/>
    <property type="project" value="TreeGrafter"/>
</dbReference>
<dbReference type="PANTHER" id="PTHR30543:SF21">
    <property type="entry name" value="NAD(P)H-DEPENDENT FMN REDUCTASE LOT6"/>
    <property type="match status" value="1"/>
</dbReference>
<gene>
    <name evidence="3" type="ORF">GLW04_01765</name>
</gene>
<dbReference type="GO" id="GO:0005829">
    <property type="term" value="C:cytosol"/>
    <property type="evidence" value="ECO:0007669"/>
    <property type="project" value="TreeGrafter"/>
</dbReference>
<dbReference type="InterPro" id="IPR029039">
    <property type="entry name" value="Flavoprotein-like_sf"/>
</dbReference>
<sequence>MKITVISGTPRKQGRTRQAAAEVAEKLQAALIDLSEEPLPLFNGTEEQTSHPAVEMLRKTAAESEAFVWITPEYHNGMSGALKNALEFLDSSDFKGKPILLCSVCGGGKGGMNAVNQMRTVGRGLYAMIVPQQMVFDPEDFEVDGGFIRETEERLDQVLAEFQQFFLVKQ</sequence>
<dbReference type="RefSeq" id="WP_160835052.1">
    <property type="nucleotide sequence ID" value="NZ_WMET01000001.1"/>
</dbReference>
<organism evidence="3 4">
    <name type="scientific">Halobacillus litoralis</name>
    <dbReference type="NCBI Taxonomy" id="45668"/>
    <lineage>
        <taxon>Bacteria</taxon>
        <taxon>Bacillati</taxon>
        <taxon>Bacillota</taxon>
        <taxon>Bacilli</taxon>
        <taxon>Bacillales</taxon>
        <taxon>Bacillaceae</taxon>
        <taxon>Halobacillus</taxon>
    </lineage>
</organism>
<dbReference type="InterPro" id="IPR005025">
    <property type="entry name" value="FMN_Rdtase-like_dom"/>
</dbReference>
<dbReference type="Pfam" id="PF03358">
    <property type="entry name" value="FMN_red"/>
    <property type="match status" value="1"/>
</dbReference>
<protein>
    <submittedName>
        <fullName evidence="3">NAD(P)H-dependent oxidoreductase</fullName>
    </submittedName>
</protein>
<comment type="caution">
    <text evidence="3">The sequence shown here is derived from an EMBL/GenBank/DDBJ whole genome shotgun (WGS) entry which is preliminary data.</text>
</comment>
<proteinExistence type="inferred from homology"/>
<reference evidence="3 4" key="1">
    <citation type="submission" date="2019-11" db="EMBL/GenBank/DDBJ databases">
        <title>Genome sequences of 17 halophilic strains isolated from different environments.</title>
        <authorList>
            <person name="Furrow R.E."/>
        </authorList>
    </citation>
    <scope>NUCLEOTIDE SEQUENCE [LARGE SCALE GENOMIC DNA]</scope>
    <source>
        <strain evidence="3 4">22511_23_Filter</strain>
    </source>
</reference>
<dbReference type="Proteomes" id="UP000460949">
    <property type="component" value="Unassembled WGS sequence"/>
</dbReference>
<evidence type="ECO:0000313" key="3">
    <source>
        <dbReference type="EMBL" id="MYL18595.1"/>
    </source>
</evidence>
<dbReference type="PANTHER" id="PTHR30543">
    <property type="entry name" value="CHROMATE REDUCTASE"/>
    <property type="match status" value="1"/>
</dbReference>
<comment type="similarity">
    <text evidence="1">Belongs to the azoreductase type 2 family.</text>
</comment>
<evidence type="ECO:0000313" key="4">
    <source>
        <dbReference type="Proteomes" id="UP000460949"/>
    </source>
</evidence>
<accession>A0A845DPW3</accession>